<keyword evidence="2 5" id="KW-0812">Transmembrane</keyword>
<feature type="transmembrane region" description="Helical" evidence="5">
    <location>
        <begin position="91"/>
        <end position="110"/>
    </location>
</feature>
<feature type="transmembrane region" description="Helical" evidence="5">
    <location>
        <begin position="145"/>
        <end position="166"/>
    </location>
</feature>
<evidence type="ECO:0000256" key="3">
    <source>
        <dbReference type="ARBA" id="ARBA00022989"/>
    </source>
</evidence>
<evidence type="ECO:0000256" key="2">
    <source>
        <dbReference type="ARBA" id="ARBA00022692"/>
    </source>
</evidence>
<dbReference type="InterPro" id="IPR050638">
    <property type="entry name" value="AA-Vitamin_Transporters"/>
</dbReference>
<keyword evidence="8" id="KW-1185">Reference proteome</keyword>
<dbReference type="RefSeq" id="WP_261694411.1">
    <property type="nucleotide sequence ID" value="NZ_CP104694.1"/>
</dbReference>
<gene>
    <name evidence="7" type="ORF">N4264_22320</name>
</gene>
<dbReference type="PANTHER" id="PTHR32322">
    <property type="entry name" value="INNER MEMBRANE TRANSPORTER"/>
    <property type="match status" value="1"/>
</dbReference>
<sequence>MNLSLMSRMLALAMIWGGSFLFMRLAVPEFGAGFTAAGRLGLSALALVIFAWLQGLSLEWRKHWKAYLWIGAASAAIPFLMFALMARYLPAGYSALLNATVPLFAVLMAWGTQHARPSWSKLAGVATGMAGVITVARFGTVTLDVPTVLAFGAGLLAAFLYAFSAGELRRRFAGTDPVVAATGTQLGAAILMVPMLFINLPTAVPALVPGLALIALGLVCTATAYVMYFRVLREAGAERGTTVTFMVPLFAQLWGALFLDEAITWASLIGLALVLFAVALVFEKVRWPRRREAVVAAALPLATCVAKK</sequence>
<keyword evidence="4 5" id="KW-0472">Membrane</keyword>
<dbReference type="EMBL" id="CP104694">
    <property type="protein sequence ID" value="UXI67441.1"/>
    <property type="molecule type" value="Genomic_DNA"/>
</dbReference>
<evidence type="ECO:0000313" key="8">
    <source>
        <dbReference type="Proteomes" id="UP001064632"/>
    </source>
</evidence>
<evidence type="ECO:0000256" key="5">
    <source>
        <dbReference type="SAM" id="Phobius"/>
    </source>
</evidence>
<dbReference type="InterPro" id="IPR000620">
    <property type="entry name" value="EamA_dom"/>
</dbReference>
<protein>
    <submittedName>
        <fullName evidence="7">DMT family transporter</fullName>
    </submittedName>
</protein>
<feature type="domain" description="EamA" evidence="6">
    <location>
        <begin position="153"/>
        <end position="282"/>
    </location>
</feature>
<evidence type="ECO:0000259" key="6">
    <source>
        <dbReference type="Pfam" id="PF00892"/>
    </source>
</evidence>
<comment type="subcellular location">
    <subcellularLocation>
        <location evidence="1">Membrane</location>
        <topology evidence="1">Multi-pass membrane protein</topology>
    </subcellularLocation>
</comment>
<feature type="transmembrane region" description="Helical" evidence="5">
    <location>
        <begin position="240"/>
        <end position="257"/>
    </location>
</feature>
<reference evidence="7" key="1">
    <citation type="submission" date="2022-09" db="EMBL/GenBank/DDBJ databases">
        <title>Tahibacter sp. nov., isolated from a fresh water.</title>
        <authorList>
            <person name="Baek J.H."/>
            <person name="Lee J.K."/>
            <person name="Kim J.M."/>
            <person name="Jeon C.O."/>
        </authorList>
    </citation>
    <scope>NUCLEOTIDE SEQUENCE</scope>
    <source>
        <strain evidence="7">W38</strain>
    </source>
</reference>
<dbReference type="SUPFAM" id="SSF103481">
    <property type="entry name" value="Multidrug resistance efflux transporter EmrE"/>
    <property type="match status" value="2"/>
</dbReference>
<evidence type="ECO:0000256" key="1">
    <source>
        <dbReference type="ARBA" id="ARBA00004141"/>
    </source>
</evidence>
<evidence type="ECO:0000313" key="7">
    <source>
        <dbReference type="EMBL" id="UXI67441.1"/>
    </source>
</evidence>
<dbReference type="Pfam" id="PF00892">
    <property type="entry name" value="EamA"/>
    <property type="match status" value="2"/>
</dbReference>
<feature type="transmembrane region" description="Helical" evidence="5">
    <location>
        <begin position="66"/>
        <end position="85"/>
    </location>
</feature>
<feature type="transmembrane region" description="Helical" evidence="5">
    <location>
        <begin position="206"/>
        <end position="228"/>
    </location>
</feature>
<dbReference type="PANTHER" id="PTHR32322:SF9">
    <property type="entry name" value="AMINO-ACID METABOLITE EFFLUX PUMP-RELATED"/>
    <property type="match status" value="1"/>
</dbReference>
<feature type="transmembrane region" description="Helical" evidence="5">
    <location>
        <begin position="263"/>
        <end position="282"/>
    </location>
</feature>
<dbReference type="Proteomes" id="UP001064632">
    <property type="component" value="Chromosome"/>
</dbReference>
<evidence type="ECO:0000256" key="4">
    <source>
        <dbReference type="ARBA" id="ARBA00023136"/>
    </source>
</evidence>
<feature type="transmembrane region" description="Helical" evidence="5">
    <location>
        <begin position="122"/>
        <end position="139"/>
    </location>
</feature>
<feature type="transmembrane region" description="Helical" evidence="5">
    <location>
        <begin position="36"/>
        <end position="54"/>
    </location>
</feature>
<proteinExistence type="predicted"/>
<feature type="domain" description="EamA" evidence="6">
    <location>
        <begin position="9"/>
        <end position="135"/>
    </location>
</feature>
<accession>A0ABY6BCZ2</accession>
<organism evidence="7 8">
    <name type="scientific">Tahibacter amnicola</name>
    <dbReference type="NCBI Taxonomy" id="2976241"/>
    <lineage>
        <taxon>Bacteria</taxon>
        <taxon>Pseudomonadati</taxon>
        <taxon>Pseudomonadota</taxon>
        <taxon>Gammaproteobacteria</taxon>
        <taxon>Lysobacterales</taxon>
        <taxon>Rhodanobacteraceae</taxon>
        <taxon>Tahibacter</taxon>
    </lineage>
</organism>
<name>A0ABY6BCZ2_9GAMM</name>
<feature type="transmembrane region" description="Helical" evidence="5">
    <location>
        <begin position="178"/>
        <end position="200"/>
    </location>
</feature>
<dbReference type="InterPro" id="IPR037185">
    <property type="entry name" value="EmrE-like"/>
</dbReference>
<keyword evidence="3 5" id="KW-1133">Transmembrane helix</keyword>